<evidence type="ECO:0000256" key="5">
    <source>
        <dbReference type="ARBA" id="ARBA00093456"/>
    </source>
</evidence>
<dbReference type="GO" id="GO:0036297">
    <property type="term" value="P:interstrand cross-link repair"/>
    <property type="evidence" value="ECO:0007669"/>
    <property type="project" value="TreeGrafter"/>
</dbReference>
<keyword evidence="2" id="KW-1017">Isopeptide bond</keyword>
<dbReference type="AlphaFoldDB" id="A0A8R1I0X1"/>
<evidence type="ECO:0000313" key="8">
    <source>
        <dbReference type="Proteomes" id="UP000005237"/>
    </source>
</evidence>
<reference evidence="7" key="2">
    <citation type="submission" date="2022-06" db="UniProtKB">
        <authorList>
            <consortium name="EnsemblMetazoa"/>
        </authorList>
    </citation>
    <scope>IDENTIFICATION</scope>
    <source>
        <strain evidence="7">DF5081</strain>
    </source>
</reference>
<sequence length="555" mass="63568">MSDDFDNLDLSVGANEDPFSDEENAENRGSRGFSITHTQKLYGNTQFHGQDGKNSDENLNFLDPRNKFEEILKSENVKVAINEDSYEKCIVFCDDLNHEELTRNLEGKLESAKNHGNLLEEFTQACNQDVHMLALYLSPSKSKFGLQDTIFRVFLQIRRTQTKAFELLLQKLNSLAKRSDEFEINLAKMCVAHMRHLNRIFEPQAVFNMIFECPFREWRSSVRDELIATLPEIFTEIGLQQSVALRLNDLILESTQNVSDLPALQLTIMETLRLLRMEHRIGKQIRMNLIGVCAQLDVFCLPALVAFSLGSFLITQSSSAKHDEEEALFHQMLRGLARNLNIEKICKKTRKSDTIVSEVYEHFFRFLQLDRKSWKFITSWISRNKSDGAARVKEEENGSRVDQEEEESTPANSVTTFETLLIISLLSSSESCPPTFVTAVNSRIMALSTTNASKFLKQIDLAISLKKFSSGRLSSLIHVAKYCLWAPDENIRRMGVSVWKQLLVGMERKNRVEVFNELMNHFTQSELECEAVLDVFAKVIKSSENVIHEFSSQVY</sequence>
<dbReference type="GO" id="GO:0031573">
    <property type="term" value="P:mitotic intra-S DNA damage checkpoint signaling"/>
    <property type="evidence" value="ECO:0007669"/>
    <property type="project" value="TreeGrafter"/>
</dbReference>
<feature type="region of interest" description="Disordered" evidence="6">
    <location>
        <begin position="1"/>
        <end position="30"/>
    </location>
</feature>
<protein>
    <submittedName>
        <fullName evidence="7">Uncharacterized protein</fullName>
    </submittedName>
</protein>
<dbReference type="PANTHER" id="PTHR32086">
    <property type="entry name" value="FANCONI ANEMIA GROUP D2 PROTEIN"/>
    <property type="match status" value="1"/>
</dbReference>
<comment type="similarity">
    <text evidence="5">Belongs to the Fanconi anemia protein FANCD2 family.</text>
</comment>
<name>A0A8R1I0X1_CAEJA</name>
<reference evidence="8" key="1">
    <citation type="submission" date="2010-08" db="EMBL/GenBank/DDBJ databases">
        <authorList>
            <consortium name="Caenorhabditis japonica Sequencing Consortium"/>
            <person name="Wilson R.K."/>
        </authorList>
    </citation>
    <scope>NUCLEOTIDE SEQUENCE [LARGE SCALE GENOMIC DNA]</scope>
    <source>
        <strain evidence="8">DF5081</strain>
    </source>
</reference>
<evidence type="ECO:0000256" key="3">
    <source>
        <dbReference type="ARBA" id="ARBA00022843"/>
    </source>
</evidence>
<keyword evidence="8" id="KW-1185">Reference proteome</keyword>
<keyword evidence="3" id="KW-0832">Ubl conjugation</keyword>
<feature type="compositionally biased region" description="Basic and acidic residues" evidence="6">
    <location>
        <begin position="391"/>
        <end position="402"/>
    </location>
</feature>
<dbReference type="InterPro" id="IPR029448">
    <property type="entry name" value="FANCD2"/>
</dbReference>
<evidence type="ECO:0000256" key="1">
    <source>
        <dbReference type="ARBA" id="ARBA00004123"/>
    </source>
</evidence>
<dbReference type="GO" id="GO:0005634">
    <property type="term" value="C:nucleus"/>
    <property type="evidence" value="ECO:0007669"/>
    <property type="project" value="UniProtKB-SubCell"/>
</dbReference>
<evidence type="ECO:0000256" key="4">
    <source>
        <dbReference type="ARBA" id="ARBA00023242"/>
    </source>
</evidence>
<proteinExistence type="inferred from homology"/>
<dbReference type="Proteomes" id="UP000005237">
    <property type="component" value="Unassembled WGS sequence"/>
</dbReference>
<dbReference type="EnsemblMetazoa" id="CJA13956.1">
    <property type="protein sequence ID" value="CJA13956.1"/>
    <property type="gene ID" value="WBGene00133160"/>
</dbReference>
<dbReference type="GO" id="GO:1990918">
    <property type="term" value="P:double-strand break repair involved in meiotic recombination"/>
    <property type="evidence" value="ECO:0007669"/>
    <property type="project" value="TreeGrafter"/>
</dbReference>
<accession>A0A8R1I0X1</accession>
<feature type="region of interest" description="Disordered" evidence="6">
    <location>
        <begin position="391"/>
        <end position="412"/>
    </location>
</feature>
<evidence type="ECO:0000256" key="2">
    <source>
        <dbReference type="ARBA" id="ARBA00022499"/>
    </source>
</evidence>
<keyword evidence="4" id="KW-0539">Nucleus</keyword>
<organism evidence="7 8">
    <name type="scientific">Caenorhabditis japonica</name>
    <dbReference type="NCBI Taxonomy" id="281687"/>
    <lineage>
        <taxon>Eukaryota</taxon>
        <taxon>Metazoa</taxon>
        <taxon>Ecdysozoa</taxon>
        <taxon>Nematoda</taxon>
        <taxon>Chromadorea</taxon>
        <taxon>Rhabditida</taxon>
        <taxon>Rhabditina</taxon>
        <taxon>Rhabditomorpha</taxon>
        <taxon>Rhabditoidea</taxon>
        <taxon>Rhabditidae</taxon>
        <taxon>Peloderinae</taxon>
        <taxon>Caenorhabditis</taxon>
    </lineage>
</organism>
<dbReference type="GO" id="GO:0007129">
    <property type="term" value="P:homologous chromosome pairing at meiosis"/>
    <property type="evidence" value="ECO:0007669"/>
    <property type="project" value="TreeGrafter"/>
</dbReference>
<dbReference type="GO" id="GO:0070182">
    <property type="term" value="F:DNA polymerase binding"/>
    <property type="evidence" value="ECO:0007669"/>
    <property type="project" value="TreeGrafter"/>
</dbReference>
<dbReference type="PANTHER" id="PTHR32086:SF0">
    <property type="entry name" value="FANCONI ANEMIA GROUP D2 PROTEIN"/>
    <property type="match status" value="1"/>
</dbReference>
<dbReference type="GO" id="GO:0000793">
    <property type="term" value="C:condensed chromosome"/>
    <property type="evidence" value="ECO:0007669"/>
    <property type="project" value="TreeGrafter"/>
</dbReference>
<evidence type="ECO:0000313" key="7">
    <source>
        <dbReference type="EnsemblMetazoa" id="CJA13956.1"/>
    </source>
</evidence>
<comment type="subcellular location">
    <subcellularLocation>
        <location evidence="1">Nucleus</location>
    </subcellularLocation>
</comment>
<evidence type="ECO:0000256" key="6">
    <source>
        <dbReference type="SAM" id="MobiDB-lite"/>
    </source>
</evidence>